<dbReference type="Proteomes" id="UP000077603">
    <property type="component" value="Chromosome"/>
</dbReference>
<organism evidence="4 5">
    <name type="scientific">Brevundimonas naejangsanensis</name>
    <dbReference type="NCBI Taxonomy" id="588932"/>
    <lineage>
        <taxon>Bacteria</taxon>
        <taxon>Pseudomonadati</taxon>
        <taxon>Pseudomonadota</taxon>
        <taxon>Alphaproteobacteria</taxon>
        <taxon>Caulobacterales</taxon>
        <taxon>Caulobacteraceae</taxon>
        <taxon>Brevundimonas</taxon>
    </lineage>
</organism>
<evidence type="ECO:0000256" key="1">
    <source>
        <dbReference type="ARBA" id="ARBA00022692"/>
    </source>
</evidence>
<evidence type="ECO:0000313" key="5">
    <source>
        <dbReference type="Proteomes" id="UP000077603"/>
    </source>
</evidence>
<evidence type="ECO:0000256" key="3">
    <source>
        <dbReference type="ARBA" id="ARBA00023136"/>
    </source>
</evidence>
<dbReference type="EMBL" id="CP015614">
    <property type="protein sequence ID" value="ANF54929.1"/>
    <property type="molecule type" value="Genomic_DNA"/>
</dbReference>
<dbReference type="InterPro" id="IPR036259">
    <property type="entry name" value="MFS_trans_sf"/>
</dbReference>
<dbReference type="eggNOG" id="COG2814">
    <property type="taxonomic scope" value="Bacteria"/>
</dbReference>
<dbReference type="InterPro" id="IPR011701">
    <property type="entry name" value="MFS"/>
</dbReference>
<protein>
    <submittedName>
        <fullName evidence="4">Uncharacterized protein</fullName>
    </submittedName>
</protein>
<dbReference type="Pfam" id="PF07690">
    <property type="entry name" value="MFS_1"/>
    <property type="match status" value="1"/>
</dbReference>
<keyword evidence="3" id="KW-0472">Membrane</keyword>
<dbReference type="Gene3D" id="1.20.1250.20">
    <property type="entry name" value="MFS general substrate transporter like domains"/>
    <property type="match status" value="1"/>
</dbReference>
<dbReference type="OrthoDB" id="7200137at2"/>
<dbReference type="KEGG" id="bne:DA69_09335"/>
<proteinExistence type="predicted"/>
<keyword evidence="5" id="KW-1185">Reference proteome</keyword>
<sequence>MSRLAVSRLIIPVLGLGMIVSFASSYYLLGVLAEPLAGGVGTTPGVVFTALSGAFLVSAALSPFGGCWIDRRGGREVLSAAALIFALALILLGLARDPVVMVAGVLMLGAGMGVGLYGPAYAVLVALHGEAAKKPITAVSLLGAFGGALGWPLTLLMIETVGWRGACFVWAGAHVVLCLPLYWAVLPDGRAGGRPPASGRVRWDGTMIRLAVLFAGAWWVATAMSAHLPRLLTRLGLSAAEAAMAAGLMAGAAIAVRLITLAAPGRGSPVAAARAATLLHPFGALIAFVGGKGAAGAVALGQGAGNGLLAVASGVLPLHLFGRENYGARQALVLTPARFVQAAAPALYGVVLDRSAGLAMLLSSGVCLVMFAMTFGLRRKPGL</sequence>
<keyword evidence="2" id="KW-1133">Transmembrane helix</keyword>
<evidence type="ECO:0000313" key="4">
    <source>
        <dbReference type="EMBL" id="ANF54929.1"/>
    </source>
</evidence>
<dbReference type="STRING" id="588932.DA69_09335"/>
<dbReference type="AlphaFoldDB" id="A0A172Y6S7"/>
<gene>
    <name evidence="4" type="ORF">DA69_09335</name>
</gene>
<dbReference type="GO" id="GO:0022857">
    <property type="term" value="F:transmembrane transporter activity"/>
    <property type="evidence" value="ECO:0007669"/>
    <property type="project" value="InterPro"/>
</dbReference>
<name>A0A172Y6S7_9CAUL</name>
<dbReference type="RefSeq" id="WP_025978458.1">
    <property type="nucleotide sequence ID" value="NZ_CP015614.1"/>
</dbReference>
<dbReference type="SUPFAM" id="SSF103473">
    <property type="entry name" value="MFS general substrate transporter"/>
    <property type="match status" value="1"/>
</dbReference>
<reference evidence="4 5" key="1">
    <citation type="journal article" date="2014" name="Genome Announc.">
        <title>Genome Sequence of a Promising Hydrogen-Producing Facultative Anaerobic Bacterium, Brevundimonas naejangsanensis Strain B1.</title>
        <authorList>
            <person name="Su H."/>
            <person name="Zhang T."/>
            <person name="Bao M."/>
            <person name="Jiang Y."/>
            <person name="Wang Y."/>
            <person name="Tan T."/>
        </authorList>
    </citation>
    <scope>NUCLEOTIDE SEQUENCE [LARGE SCALE GENOMIC DNA]</scope>
    <source>
        <strain evidence="4 5">B1</strain>
    </source>
</reference>
<evidence type="ECO:0000256" key="2">
    <source>
        <dbReference type="ARBA" id="ARBA00022989"/>
    </source>
</evidence>
<keyword evidence="1" id="KW-0812">Transmembrane</keyword>
<accession>A0A172Y6S7</accession>